<proteinExistence type="predicted"/>
<sequence length="532" mass="57010">VGESFRVSRVDAGIIYTCRPLRETFTTNIRVARYQRLDCIIEDLWCEDHPDAPISRNASMIQMLGIHKPTLIRPKIINARAAALRFMSCFEPCTMLARFENLRTSAAYEAYGYGIWEEGCCDGLHVNPRGSRLRHLFTTAAINGLTNNDARFNRYGGCIGATVIGGVATETEHSGFDTHADALDVTFKGCEVINAYRGEQGSLYAYKVRGRRILLQDCSSTGPGAVYLQAQEGGGDFEVVGHVHRTPKGWGASQVFGGANYGSGQARAFISARVVTEEHVGTFAGWTGFAIKGRFDVRWDIASTGNPRLFDLVNSSLDLSDLNIELTGSPSGTVLAGAYFNDAASLYRVSRMIMRANGKAFYYANYSPTSPGPGGFAASAIIARMETDLAPFGTSAGVINAGASSIYAANVIVNNGAGAQPSSFVVNLTVSYPQTVSLRGRGEDQIVLSLRANSETVATRDLSIGFPPVRVGQRLILLGQPVGISANQKPVTIKAGTYLPIAADLVVNAGEAVSLVSVQDSSLATPLYWARG</sequence>
<dbReference type="EMBL" id="QFPJ01000101">
    <property type="protein sequence ID" value="PZQ20036.1"/>
    <property type="molecule type" value="Genomic_DNA"/>
</dbReference>
<reference evidence="1 2" key="1">
    <citation type="submission" date="2017-08" db="EMBL/GenBank/DDBJ databases">
        <title>Infants hospitalized years apart are colonized by the same room-sourced microbial strains.</title>
        <authorList>
            <person name="Brooks B."/>
            <person name="Olm M.R."/>
            <person name="Firek B.A."/>
            <person name="Baker R."/>
            <person name="Thomas B.C."/>
            <person name="Morowitz M.J."/>
            <person name="Banfield J.F."/>
        </authorList>
    </citation>
    <scope>NUCLEOTIDE SEQUENCE [LARGE SCALE GENOMIC DNA]</scope>
    <source>
        <strain evidence="1">S2_005_003_R2_47</strain>
    </source>
</reference>
<gene>
    <name evidence="1" type="ORF">DI569_16660</name>
</gene>
<dbReference type="Proteomes" id="UP000248597">
    <property type="component" value="Unassembled WGS sequence"/>
</dbReference>
<protein>
    <recommendedName>
        <fullName evidence="3">Right-handed parallel beta-helix repeat-containing protein</fullName>
    </recommendedName>
</protein>
<organism evidence="1 2">
    <name type="scientific">Sphingopyxis macrogoltabida</name>
    <name type="common">Sphingomonas macrogoltabidus</name>
    <dbReference type="NCBI Taxonomy" id="33050"/>
    <lineage>
        <taxon>Bacteria</taxon>
        <taxon>Pseudomonadati</taxon>
        <taxon>Pseudomonadota</taxon>
        <taxon>Alphaproteobacteria</taxon>
        <taxon>Sphingomonadales</taxon>
        <taxon>Sphingomonadaceae</taxon>
        <taxon>Sphingopyxis</taxon>
    </lineage>
</organism>
<comment type="caution">
    <text evidence="1">The sequence shown here is derived from an EMBL/GenBank/DDBJ whole genome shotgun (WGS) entry which is preliminary data.</text>
</comment>
<evidence type="ECO:0008006" key="3">
    <source>
        <dbReference type="Google" id="ProtNLM"/>
    </source>
</evidence>
<evidence type="ECO:0000313" key="1">
    <source>
        <dbReference type="EMBL" id="PZQ20036.1"/>
    </source>
</evidence>
<dbReference type="AlphaFoldDB" id="A0A2W5KSM4"/>
<name>A0A2W5KSM4_SPHMC</name>
<feature type="non-terminal residue" evidence="1">
    <location>
        <position position="1"/>
    </location>
</feature>
<evidence type="ECO:0000313" key="2">
    <source>
        <dbReference type="Proteomes" id="UP000248597"/>
    </source>
</evidence>
<accession>A0A2W5KSM4</accession>